<evidence type="ECO:0000256" key="1">
    <source>
        <dbReference type="SAM" id="Phobius"/>
    </source>
</evidence>
<organism evidence="2 3">
    <name type="scientific">Streptococcus pneumoniae</name>
    <dbReference type="NCBI Taxonomy" id="1313"/>
    <lineage>
        <taxon>Bacteria</taxon>
        <taxon>Bacillati</taxon>
        <taxon>Bacillota</taxon>
        <taxon>Bacilli</taxon>
        <taxon>Lactobacillales</taxon>
        <taxon>Streptococcaceae</taxon>
        <taxon>Streptococcus</taxon>
    </lineage>
</organism>
<keyword evidence="1" id="KW-0472">Membrane</keyword>
<keyword evidence="1" id="KW-1133">Transmembrane helix</keyword>
<protein>
    <submittedName>
        <fullName evidence="2">DUF4190 domain-containing protein</fullName>
    </submittedName>
</protein>
<accession>A0A559H6X2</accession>
<comment type="caution">
    <text evidence="2">The sequence shown here is derived from an EMBL/GenBank/DDBJ whole genome shotgun (WGS) entry which is preliminary data.</text>
</comment>
<gene>
    <name evidence="2" type="ORF">AZJ28_04035</name>
</gene>
<name>A0A559H6X2_STREE</name>
<evidence type="ECO:0000313" key="2">
    <source>
        <dbReference type="EMBL" id="TVX70930.1"/>
    </source>
</evidence>
<feature type="transmembrane region" description="Helical" evidence="1">
    <location>
        <begin position="7"/>
        <end position="23"/>
    </location>
</feature>
<dbReference type="AlphaFoldDB" id="A0A559H6X2"/>
<reference evidence="2 3" key="1">
    <citation type="submission" date="2019-07" db="EMBL/GenBank/DDBJ databases">
        <authorList>
            <person name="Mohale T."/>
        </authorList>
    </citation>
    <scope>NUCLEOTIDE SEQUENCE [LARGE SCALE GENOMIC DNA]</scope>
    <source>
        <strain evidence="2 3">NTPn 59</strain>
    </source>
</reference>
<proteinExistence type="predicted"/>
<sequence>MEQERKVLGILAIVFGGIALIGSW</sequence>
<dbReference type="EMBL" id="VMYC01000062">
    <property type="protein sequence ID" value="TVX70930.1"/>
    <property type="molecule type" value="Genomic_DNA"/>
</dbReference>
<keyword evidence="1" id="KW-0812">Transmembrane</keyword>
<evidence type="ECO:0000313" key="3">
    <source>
        <dbReference type="Proteomes" id="UP000315060"/>
    </source>
</evidence>
<feature type="non-terminal residue" evidence="2">
    <location>
        <position position="24"/>
    </location>
</feature>
<dbReference type="Proteomes" id="UP000315060">
    <property type="component" value="Unassembled WGS sequence"/>
</dbReference>